<accession>A0ACC0LEN8</accession>
<sequence length="99" mass="10800">MNSVGPQISNWTGLDYTHTGQYVTAQCEAQPQCLADLQARQLEKGEQKATRCATAPRLRLSPPTRTLSLGAPSALANCGVNQTNEKKLECVTFLFLFNS</sequence>
<reference evidence="1" key="1">
    <citation type="submission" date="2022-02" db="EMBL/GenBank/DDBJ databases">
        <title>Plant Genome Project.</title>
        <authorList>
            <person name="Zhang R.-G."/>
        </authorList>
    </citation>
    <scope>NUCLEOTIDE SEQUENCE</scope>
    <source>
        <strain evidence="1">AT1</strain>
    </source>
</reference>
<dbReference type="Proteomes" id="UP001062846">
    <property type="component" value="Chromosome 12"/>
</dbReference>
<protein>
    <submittedName>
        <fullName evidence="1">Uncharacterized protein</fullName>
    </submittedName>
</protein>
<gene>
    <name evidence="1" type="ORF">RHMOL_Rhmol12G0046400</name>
</gene>
<keyword evidence="2" id="KW-1185">Reference proteome</keyword>
<organism evidence="1 2">
    <name type="scientific">Rhododendron molle</name>
    <name type="common">Chinese azalea</name>
    <name type="synonym">Azalea mollis</name>
    <dbReference type="NCBI Taxonomy" id="49168"/>
    <lineage>
        <taxon>Eukaryota</taxon>
        <taxon>Viridiplantae</taxon>
        <taxon>Streptophyta</taxon>
        <taxon>Embryophyta</taxon>
        <taxon>Tracheophyta</taxon>
        <taxon>Spermatophyta</taxon>
        <taxon>Magnoliopsida</taxon>
        <taxon>eudicotyledons</taxon>
        <taxon>Gunneridae</taxon>
        <taxon>Pentapetalae</taxon>
        <taxon>asterids</taxon>
        <taxon>Ericales</taxon>
        <taxon>Ericaceae</taxon>
        <taxon>Ericoideae</taxon>
        <taxon>Rhodoreae</taxon>
        <taxon>Rhododendron</taxon>
    </lineage>
</organism>
<evidence type="ECO:0000313" key="1">
    <source>
        <dbReference type="EMBL" id="KAI8527055.1"/>
    </source>
</evidence>
<name>A0ACC0LEN8_RHOML</name>
<comment type="caution">
    <text evidence="1">The sequence shown here is derived from an EMBL/GenBank/DDBJ whole genome shotgun (WGS) entry which is preliminary data.</text>
</comment>
<evidence type="ECO:0000313" key="2">
    <source>
        <dbReference type="Proteomes" id="UP001062846"/>
    </source>
</evidence>
<dbReference type="EMBL" id="CM046399">
    <property type="protein sequence ID" value="KAI8527055.1"/>
    <property type="molecule type" value="Genomic_DNA"/>
</dbReference>
<proteinExistence type="predicted"/>